<reference evidence="1" key="1">
    <citation type="submission" date="2009-10" db="EMBL/GenBank/DDBJ databases">
        <title>Diversity of trophic interactions inside an arsenic-rich microbial ecosystem.</title>
        <authorList>
            <person name="Bertin P.N."/>
            <person name="Heinrich-Salmeron A."/>
            <person name="Pelletier E."/>
            <person name="Goulhen-Chollet F."/>
            <person name="Arsene-Ploetze F."/>
            <person name="Gallien S."/>
            <person name="Calteau A."/>
            <person name="Vallenet D."/>
            <person name="Casiot C."/>
            <person name="Chane-Woon-Ming B."/>
            <person name="Giloteaux L."/>
            <person name="Barakat M."/>
            <person name="Bonnefoy V."/>
            <person name="Bruneel O."/>
            <person name="Chandler M."/>
            <person name="Cleiss J."/>
            <person name="Duran R."/>
            <person name="Elbaz-Poulichet F."/>
            <person name="Fonknechten N."/>
            <person name="Lauga B."/>
            <person name="Mornico D."/>
            <person name="Ortet P."/>
            <person name="Schaeffer C."/>
            <person name="Siguier P."/>
            <person name="Alexander Thil Smith A."/>
            <person name="Van Dorsselaer A."/>
            <person name="Weissenbach J."/>
            <person name="Medigue C."/>
            <person name="Le Paslier D."/>
        </authorList>
    </citation>
    <scope>NUCLEOTIDE SEQUENCE</scope>
</reference>
<name>E6QX78_9ZZZZ</name>
<gene>
    <name evidence="1" type="ORF">CARN7_2700</name>
</gene>
<proteinExistence type="predicted"/>
<sequence length="56" mass="6174">MQLTSFFAAFRALHSAPVHIDTPEILDADQGQKQSGSISCHLGWVAIPLRDYSCKD</sequence>
<dbReference type="EMBL" id="CABR01000172">
    <property type="protein sequence ID" value="CBI11852.1"/>
    <property type="molecule type" value="Genomic_DNA"/>
</dbReference>
<dbReference type="AlphaFoldDB" id="E6QX78"/>
<organism evidence="1">
    <name type="scientific">mine drainage metagenome</name>
    <dbReference type="NCBI Taxonomy" id="410659"/>
    <lineage>
        <taxon>unclassified sequences</taxon>
        <taxon>metagenomes</taxon>
        <taxon>ecological metagenomes</taxon>
    </lineage>
</organism>
<accession>E6QX78</accession>
<protein>
    <submittedName>
        <fullName evidence="1">Uncharacterized protein</fullName>
    </submittedName>
</protein>
<evidence type="ECO:0000313" key="1">
    <source>
        <dbReference type="EMBL" id="CBI11852.1"/>
    </source>
</evidence>
<comment type="caution">
    <text evidence="1">The sequence shown here is derived from an EMBL/GenBank/DDBJ whole genome shotgun (WGS) entry which is preliminary data.</text>
</comment>